<proteinExistence type="predicted"/>
<dbReference type="Proteomes" id="UP001209878">
    <property type="component" value="Unassembled WGS sequence"/>
</dbReference>
<protein>
    <submittedName>
        <fullName evidence="1">Uncharacterized protein</fullName>
    </submittedName>
</protein>
<name>A0AAD9NSH7_RIDPI</name>
<reference evidence="1" key="1">
    <citation type="journal article" date="2023" name="Mol. Biol. Evol.">
        <title>Third-Generation Sequencing Reveals the Adaptive Role of the Epigenome in Three Deep-Sea Polychaetes.</title>
        <authorList>
            <person name="Perez M."/>
            <person name="Aroh O."/>
            <person name="Sun Y."/>
            <person name="Lan Y."/>
            <person name="Juniper S.K."/>
            <person name="Young C.R."/>
            <person name="Angers B."/>
            <person name="Qian P.Y."/>
        </authorList>
    </citation>
    <scope>NUCLEOTIDE SEQUENCE</scope>
    <source>
        <strain evidence="1">R07B-5</strain>
    </source>
</reference>
<gene>
    <name evidence="1" type="ORF">NP493_520g00007</name>
</gene>
<sequence length="274" mass="31705">MLTNVFRTGFVIISRVFGLCYAPHLGRVPLPHHVGAHLMRGGLDADSLLRDTCYNELFRWWNLMQVVVICDDAIIFSHVGHSILFIVLIICFRLHFQPSTDTTSELFIRSSRFRCSQLYRYMLFLTPTVPFLCPGQGTRHWWSSTVHINNTEQLRYLEIIYTSNNISKNEMKLHYNVLMTSHSTNVSFKNLLSQIQTRQVCCCMPPLHYWPVCNSGEGAKLLTSCNSVTPPLTFPTCTRQNKQIRRRPKLSNTSFNMLNGHANILQSFFNRKRT</sequence>
<evidence type="ECO:0000313" key="1">
    <source>
        <dbReference type="EMBL" id="KAK2178976.1"/>
    </source>
</evidence>
<organism evidence="1 2">
    <name type="scientific">Ridgeia piscesae</name>
    <name type="common">Tubeworm</name>
    <dbReference type="NCBI Taxonomy" id="27915"/>
    <lineage>
        <taxon>Eukaryota</taxon>
        <taxon>Metazoa</taxon>
        <taxon>Spiralia</taxon>
        <taxon>Lophotrochozoa</taxon>
        <taxon>Annelida</taxon>
        <taxon>Polychaeta</taxon>
        <taxon>Sedentaria</taxon>
        <taxon>Canalipalpata</taxon>
        <taxon>Sabellida</taxon>
        <taxon>Siboglinidae</taxon>
        <taxon>Ridgeia</taxon>
    </lineage>
</organism>
<comment type="caution">
    <text evidence="1">The sequence shown here is derived from an EMBL/GenBank/DDBJ whole genome shotgun (WGS) entry which is preliminary data.</text>
</comment>
<keyword evidence="2" id="KW-1185">Reference proteome</keyword>
<dbReference type="AlphaFoldDB" id="A0AAD9NSH7"/>
<evidence type="ECO:0000313" key="2">
    <source>
        <dbReference type="Proteomes" id="UP001209878"/>
    </source>
</evidence>
<dbReference type="EMBL" id="JAODUO010000520">
    <property type="protein sequence ID" value="KAK2178976.1"/>
    <property type="molecule type" value="Genomic_DNA"/>
</dbReference>
<accession>A0AAD9NSH7</accession>